<keyword evidence="9" id="KW-0915">Sodium</keyword>
<comment type="pathway">
    <text evidence="2">Amino-acid biosynthesis; L-methionine biosynthesis via de novo pathway; L-homoserine from L-aspartate: step 3/3.</text>
</comment>
<keyword evidence="10" id="KW-0486">Methionine biosynthesis</keyword>
<comment type="similarity">
    <text evidence="3">Belongs to the homoserine dehydrogenase family.</text>
</comment>
<evidence type="ECO:0000256" key="5">
    <source>
        <dbReference type="ARBA" id="ARBA00013376"/>
    </source>
</evidence>
<dbReference type="InterPro" id="IPR036291">
    <property type="entry name" value="NAD(P)-bd_dom_sf"/>
</dbReference>
<evidence type="ECO:0000256" key="12">
    <source>
        <dbReference type="PIRSR" id="PIRSR000098-1"/>
    </source>
</evidence>
<keyword evidence="8 16" id="KW-0560">Oxidoreductase</keyword>
<dbReference type="UniPathway" id="UPA00050">
    <property type="reaction ID" value="UER00063"/>
</dbReference>
<comment type="catalytic activity">
    <reaction evidence="11">
        <text>L-homoserine + NADP(+) = L-aspartate 4-semialdehyde + NADPH + H(+)</text>
        <dbReference type="Rhea" id="RHEA:15761"/>
        <dbReference type="ChEBI" id="CHEBI:15378"/>
        <dbReference type="ChEBI" id="CHEBI:57476"/>
        <dbReference type="ChEBI" id="CHEBI:57783"/>
        <dbReference type="ChEBI" id="CHEBI:58349"/>
        <dbReference type="ChEBI" id="CHEBI:537519"/>
        <dbReference type="EC" id="1.1.1.3"/>
    </reaction>
    <physiologicalReaction direction="right-to-left" evidence="11">
        <dbReference type="Rhea" id="RHEA:15763"/>
    </physiologicalReaction>
</comment>
<evidence type="ECO:0000256" key="6">
    <source>
        <dbReference type="ARBA" id="ARBA00022605"/>
    </source>
</evidence>
<dbReference type="GO" id="GO:0050661">
    <property type="term" value="F:NADP binding"/>
    <property type="evidence" value="ECO:0007669"/>
    <property type="project" value="InterPro"/>
</dbReference>
<dbReference type="SUPFAM" id="SSF55347">
    <property type="entry name" value="Glyceraldehyde-3-phosphate dehydrogenase-like, C-terminal domain"/>
    <property type="match status" value="1"/>
</dbReference>
<feature type="binding site" evidence="13">
    <location>
        <position position="103"/>
    </location>
    <ligand>
        <name>NADPH</name>
        <dbReference type="ChEBI" id="CHEBI:57783"/>
    </ligand>
</feature>
<dbReference type="GO" id="GO:0009086">
    <property type="term" value="P:methionine biosynthetic process"/>
    <property type="evidence" value="ECO:0007669"/>
    <property type="project" value="UniProtKB-KW"/>
</dbReference>
<feature type="domain" description="Homoserine dehydrogenase catalytic" evidence="14">
    <location>
        <begin position="135"/>
        <end position="313"/>
    </location>
</feature>
<dbReference type="InterPro" id="IPR005106">
    <property type="entry name" value="Asp/hSer_DH_NAD-bd"/>
</dbReference>
<evidence type="ECO:0000256" key="8">
    <source>
        <dbReference type="ARBA" id="ARBA00023002"/>
    </source>
</evidence>
<dbReference type="EMBL" id="VUNQ01000035">
    <property type="protein sequence ID" value="MSU02520.1"/>
    <property type="molecule type" value="Genomic_DNA"/>
</dbReference>
<keyword evidence="13" id="KW-0521">NADP</keyword>
<dbReference type="SUPFAM" id="SSF51735">
    <property type="entry name" value="NAD(P)-binding Rossmann-fold domains"/>
    <property type="match status" value="1"/>
</dbReference>
<dbReference type="FunFam" id="3.30.360.10:FF:000005">
    <property type="entry name" value="Homoserine dehydrogenase"/>
    <property type="match status" value="1"/>
</dbReference>
<dbReference type="InterPro" id="IPR001342">
    <property type="entry name" value="HDH_cat"/>
</dbReference>
<dbReference type="PIRSF" id="PIRSF000098">
    <property type="entry name" value="Homoser_dehydrog"/>
    <property type="match status" value="1"/>
</dbReference>
<evidence type="ECO:0000256" key="13">
    <source>
        <dbReference type="PIRSR" id="PIRSR000098-2"/>
    </source>
</evidence>
<evidence type="ECO:0000256" key="2">
    <source>
        <dbReference type="ARBA" id="ARBA00005062"/>
    </source>
</evidence>
<feature type="binding site" evidence="13">
    <location>
        <position position="188"/>
    </location>
    <ligand>
        <name>L-homoserine</name>
        <dbReference type="ChEBI" id="CHEBI:57476"/>
    </ligand>
</feature>
<accession>A0A6N7Y392</accession>
<keyword evidence="6" id="KW-0028">Amino-acid biosynthesis</keyword>
<dbReference type="Proteomes" id="UP000469523">
    <property type="component" value="Unassembled WGS sequence"/>
</dbReference>
<organism evidence="16 17">
    <name type="scientific">Tissierella pigra</name>
    <dbReference type="NCBI Taxonomy" id="2607614"/>
    <lineage>
        <taxon>Bacteria</taxon>
        <taxon>Bacillati</taxon>
        <taxon>Bacillota</taxon>
        <taxon>Tissierellia</taxon>
        <taxon>Tissierellales</taxon>
        <taxon>Tissierellaceae</taxon>
        <taxon>Tissierella</taxon>
    </lineage>
</organism>
<evidence type="ECO:0000256" key="9">
    <source>
        <dbReference type="ARBA" id="ARBA00023053"/>
    </source>
</evidence>
<keyword evidence="17" id="KW-1185">Reference proteome</keyword>
<evidence type="ECO:0000256" key="3">
    <source>
        <dbReference type="ARBA" id="ARBA00006753"/>
    </source>
</evidence>
<gene>
    <name evidence="16" type="ORF">FYJ83_13750</name>
</gene>
<dbReference type="GO" id="GO:0004412">
    <property type="term" value="F:homoserine dehydrogenase activity"/>
    <property type="evidence" value="ECO:0007669"/>
    <property type="project" value="UniProtKB-EC"/>
</dbReference>
<feature type="domain" description="Aspartate/homoserine dehydrogenase NAD-binding" evidence="15">
    <location>
        <begin position="8"/>
        <end position="127"/>
    </location>
</feature>
<sequence length="409" mass="46233">MLNIGLLGLGTVGVGIVQILEERKDYLEKLIKKEINISKILVKDIEKIRDVEINRGKLTTDVHEIMEDNSIDVIIEVMGGLDKPYEYIKEALSRGKNVITANKAVVAKHLEELTDLARKNNKFFLYEASVGGGIPIIKPLQEQININEIQQIKGILNGTSNYILTKMVTDDLSFTEALEISQNLGYAEADPTDDIEGYDTRRKLRILSTIAFKDRINEDNISCYGINSISFKDIRNIKNMNCTIKLLGTAVLNHNRYYASVEPVILSQDSYLGKVDNAKNLVSFIGNMVGELRFFGEGAGRFPTANAVLSDLIDITTNTYPKVNLGMNVNLDNMNGLYKGKYYMRIDTKENIGDKIEKYIKDNGIIENMLEKQESIIFTTKSISKEKLERMAELFKIDKKDYFTARLEV</sequence>
<dbReference type="EC" id="1.1.1.3" evidence="4"/>
<dbReference type="Gene3D" id="3.40.50.720">
    <property type="entry name" value="NAD(P)-binding Rossmann-like Domain"/>
    <property type="match status" value="1"/>
</dbReference>
<dbReference type="Pfam" id="PF00742">
    <property type="entry name" value="Homoserine_dh"/>
    <property type="match status" value="1"/>
</dbReference>
<evidence type="ECO:0000256" key="1">
    <source>
        <dbReference type="ARBA" id="ARBA00005056"/>
    </source>
</evidence>
<evidence type="ECO:0000259" key="15">
    <source>
        <dbReference type="Pfam" id="PF03447"/>
    </source>
</evidence>
<dbReference type="RefSeq" id="WP_154441462.1">
    <property type="nucleotide sequence ID" value="NZ_JAHLPJ010000001.1"/>
</dbReference>
<dbReference type="NCBIfam" id="NF004976">
    <property type="entry name" value="PRK06349.1"/>
    <property type="match status" value="1"/>
</dbReference>
<comment type="caution">
    <text evidence="16">The sequence shown here is derived from an EMBL/GenBank/DDBJ whole genome shotgun (WGS) entry which is preliminary data.</text>
</comment>
<dbReference type="PANTHER" id="PTHR43331">
    <property type="entry name" value="HOMOSERINE DEHYDROGENASE"/>
    <property type="match status" value="1"/>
</dbReference>
<dbReference type="PANTHER" id="PTHR43331:SF1">
    <property type="entry name" value="HOMOSERINE DEHYDROGENASE"/>
    <property type="match status" value="1"/>
</dbReference>
<reference evidence="16 17" key="1">
    <citation type="submission" date="2019-09" db="EMBL/GenBank/DDBJ databases">
        <title>In-depth cultivation of the pig gut microbiome towards novel bacterial diversity and tailored functional studies.</title>
        <authorList>
            <person name="Wylensek D."/>
            <person name="Hitch T.C.A."/>
            <person name="Clavel T."/>
        </authorList>
    </citation>
    <scope>NUCLEOTIDE SEQUENCE [LARGE SCALE GENOMIC DNA]</scope>
    <source>
        <strain evidence="16 17">WCA3-693-APC-4?</strain>
    </source>
</reference>
<keyword evidence="7" id="KW-0791">Threonine biosynthesis</keyword>
<proteinExistence type="inferred from homology"/>
<evidence type="ECO:0000256" key="7">
    <source>
        <dbReference type="ARBA" id="ARBA00022697"/>
    </source>
</evidence>
<evidence type="ECO:0000259" key="14">
    <source>
        <dbReference type="Pfam" id="PF00742"/>
    </source>
</evidence>
<evidence type="ECO:0000256" key="4">
    <source>
        <dbReference type="ARBA" id="ARBA00013213"/>
    </source>
</evidence>
<evidence type="ECO:0000313" key="17">
    <source>
        <dbReference type="Proteomes" id="UP000469523"/>
    </source>
</evidence>
<evidence type="ECO:0000256" key="10">
    <source>
        <dbReference type="ARBA" id="ARBA00023167"/>
    </source>
</evidence>
<protein>
    <recommendedName>
        <fullName evidence="5">Homoserine dehydrogenase</fullName>
        <ecNumber evidence="4">1.1.1.3</ecNumber>
    </recommendedName>
</protein>
<dbReference type="UniPathway" id="UPA00051">
    <property type="reaction ID" value="UER00465"/>
</dbReference>
<dbReference type="Pfam" id="PF03447">
    <property type="entry name" value="NAD_binding_3"/>
    <property type="match status" value="1"/>
</dbReference>
<dbReference type="Gene3D" id="3.30.360.10">
    <property type="entry name" value="Dihydrodipicolinate Reductase, domain 2"/>
    <property type="match status" value="1"/>
</dbReference>
<dbReference type="Gene3D" id="3.30.70.260">
    <property type="match status" value="1"/>
</dbReference>
<dbReference type="AlphaFoldDB" id="A0A6N7Y392"/>
<dbReference type="GO" id="GO:0009088">
    <property type="term" value="P:threonine biosynthetic process"/>
    <property type="evidence" value="ECO:0007669"/>
    <property type="project" value="UniProtKB-UniPathway"/>
</dbReference>
<evidence type="ECO:0000313" key="16">
    <source>
        <dbReference type="EMBL" id="MSU02520.1"/>
    </source>
</evidence>
<dbReference type="InterPro" id="IPR016204">
    <property type="entry name" value="HDH"/>
</dbReference>
<evidence type="ECO:0000256" key="11">
    <source>
        <dbReference type="ARBA" id="ARBA00048841"/>
    </source>
</evidence>
<comment type="pathway">
    <text evidence="1">Amino-acid biosynthesis; L-threonine biosynthesis; L-threonine from L-aspartate: step 3/5.</text>
</comment>
<feature type="active site" description="Proton donor" evidence="12">
    <location>
        <position position="203"/>
    </location>
</feature>
<name>A0A6N7Y392_9FIRM</name>